<sequence length="49" mass="5460">MSVVRKPWRFSPAEPGIGHDLQYATDDLIAKFTGVRAVLLKICHGQSYS</sequence>
<dbReference type="AlphaFoldDB" id="A0A6J6B0X4"/>
<reference evidence="1" key="1">
    <citation type="submission" date="2020-05" db="EMBL/GenBank/DDBJ databases">
        <authorList>
            <person name="Chiriac C."/>
            <person name="Salcher M."/>
            <person name="Ghai R."/>
            <person name="Kavagutti S V."/>
        </authorList>
    </citation>
    <scope>NUCLEOTIDE SEQUENCE</scope>
</reference>
<protein>
    <submittedName>
        <fullName evidence="1">Unannotated protein</fullName>
    </submittedName>
</protein>
<accession>A0A6J6B0X4</accession>
<organism evidence="1">
    <name type="scientific">freshwater metagenome</name>
    <dbReference type="NCBI Taxonomy" id="449393"/>
    <lineage>
        <taxon>unclassified sequences</taxon>
        <taxon>metagenomes</taxon>
        <taxon>ecological metagenomes</taxon>
    </lineage>
</organism>
<dbReference type="EMBL" id="CAEZSH010000013">
    <property type="protein sequence ID" value="CAB4532652.1"/>
    <property type="molecule type" value="Genomic_DNA"/>
</dbReference>
<name>A0A6J6B0X4_9ZZZZ</name>
<evidence type="ECO:0000313" key="1">
    <source>
        <dbReference type="EMBL" id="CAB4532652.1"/>
    </source>
</evidence>
<gene>
    <name evidence="1" type="ORF">UFOPK1410_00212</name>
</gene>
<proteinExistence type="predicted"/>